<evidence type="ECO:0000259" key="2">
    <source>
        <dbReference type="Pfam" id="PF13435"/>
    </source>
</evidence>
<feature type="domain" description="Cytochrome c-552/4" evidence="2">
    <location>
        <begin position="60"/>
        <end position="142"/>
    </location>
</feature>
<dbReference type="SUPFAM" id="SSF48695">
    <property type="entry name" value="Multiheme cytochromes"/>
    <property type="match status" value="1"/>
</dbReference>
<dbReference type="Proteomes" id="UP000191931">
    <property type="component" value="Unassembled WGS sequence"/>
</dbReference>
<protein>
    <submittedName>
        <fullName evidence="3">Cytochrome c family protein</fullName>
    </submittedName>
</protein>
<sequence>MKVFFSGAFFLFSFCLLTISAAFSSDMEETYMSADKSFYPYAPSLVKWEKSSADFTPPETCAECHPDKYDEWRSSMHALAFRDPLYQGELHLAVKSVGKEISRQCEGCHTPAAVVKGEIKDVGLKGLSSLALAGVSCDVCHSVKGHTHWQTPYHQPENGSLILSPGEDGKNSETGENYTLTKYGPKKPDEWCGDTFHECRYSPLHTSSELCASCHQVSNYRTHTPIEETYREWKNGPYSINNIHCQDCHMVDTETFMKVADTFAKPEPDAYHHYFNGANFLIYYLTKLAALKAGEQDVAANADAKYQMAVDRLKAAADLEITPVYRKDSISEIRVRVKNIRAGHYLTTSLTNIRQMWLEVTVKDKDGNLIMTTGGVAEDGTLPDDIRMFNSDTQDRNLNYTINPWEAETFSRTTTIPPKGYRDVHYGLGSPKGEAVTVTAILRYRQAGQKVAEKLLGMLPDDIHLEAVYGIKKIPDLPVIDMVSRTKTFR</sequence>
<keyword evidence="1" id="KW-0732">Signal</keyword>
<organism evidence="3 4">
    <name type="scientific">Desulfamplus magnetovallimortis</name>
    <dbReference type="NCBI Taxonomy" id="1246637"/>
    <lineage>
        <taxon>Bacteria</taxon>
        <taxon>Pseudomonadati</taxon>
        <taxon>Thermodesulfobacteriota</taxon>
        <taxon>Desulfobacteria</taxon>
        <taxon>Desulfobacterales</taxon>
        <taxon>Desulfobacteraceae</taxon>
        <taxon>Desulfamplus</taxon>
    </lineage>
</organism>
<dbReference type="OrthoDB" id="9814800at2"/>
<evidence type="ECO:0000256" key="1">
    <source>
        <dbReference type="SAM" id="SignalP"/>
    </source>
</evidence>
<gene>
    <name evidence="3" type="ORF">MTBBW1_1420011</name>
</gene>
<dbReference type="InterPro" id="IPR036280">
    <property type="entry name" value="Multihaem_cyt_sf"/>
</dbReference>
<reference evidence="3 4" key="1">
    <citation type="submission" date="2017-03" db="EMBL/GenBank/DDBJ databases">
        <authorList>
            <person name="Afonso C.L."/>
            <person name="Miller P.J."/>
            <person name="Scott M.A."/>
            <person name="Spackman E."/>
            <person name="Goraichik I."/>
            <person name="Dimitrov K.M."/>
            <person name="Suarez D.L."/>
            <person name="Swayne D.E."/>
        </authorList>
    </citation>
    <scope>NUCLEOTIDE SEQUENCE [LARGE SCALE GENOMIC DNA]</scope>
    <source>
        <strain evidence="3">PRJEB14757</strain>
    </source>
</reference>
<proteinExistence type="predicted"/>
<dbReference type="EMBL" id="FWEV01000049">
    <property type="protein sequence ID" value="SLM28622.1"/>
    <property type="molecule type" value="Genomic_DNA"/>
</dbReference>
<name>A0A1W1H824_9BACT</name>
<feature type="signal peptide" evidence="1">
    <location>
        <begin position="1"/>
        <end position="24"/>
    </location>
</feature>
<keyword evidence="4" id="KW-1185">Reference proteome</keyword>
<dbReference type="STRING" id="1246637.MTBBW1_1420011"/>
<dbReference type="Gene3D" id="1.10.1130.10">
    <property type="entry name" value="Flavocytochrome C3, Chain A"/>
    <property type="match status" value="1"/>
</dbReference>
<dbReference type="RefSeq" id="WP_087881792.1">
    <property type="nucleotide sequence ID" value="NZ_LT828549.1"/>
</dbReference>
<feature type="chain" id="PRO_5012551611" evidence="1">
    <location>
        <begin position="25"/>
        <end position="490"/>
    </location>
</feature>
<dbReference type="InterPro" id="IPR023155">
    <property type="entry name" value="Cyt_c-552/4"/>
</dbReference>
<dbReference type="AlphaFoldDB" id="A0A1W1H824"/>
<dbReference type="Pfam" id="PF13435">
    <property type="entry name" value="Cytochrome_C554"/>
    <property type="match status" value="1"/>
</dbReference>
<evidence type="ECO:0000313" key="4">
    <source>
        <dbReference type="Proteomes" id="UP000191931"/>
    </source>
</evidence>
<evidence type="ECO:0000313" key="3">
    <source>
        <dbReference type="EMBL" id="SLM28622.1"/>
    </source>
</evidence>
<accession>A0A1W1H824</accession>